<dbReference type="InterPro" id="IPR029058">
    <property type="entry name" value="AB_hydrolase_fold"/>
</dbReference>
<name>A0A3E0HIR1_9PSEU</name>
<sequence>MSLARFAEEVTGVVDGIDGPVVLVGQSMGAQVDSGVLVSPVPLHGTRLPDDDIAHTRASAGNLTCSA</sequence>
<dbReference type="SUPFAM" id="SSF53474">
    <property type="entry name" value="alpha/beta-Hydrolases"/>
    <property type="match status" value="1"/>
</dbReference>
<reference evidence="1 2" key="1">
    <citation type="submission" date="2018-08" db="EMBL/GenBank/DDBJ databases">
        <title>Genomic Encyclopedia of Archaeal and Bacterial Type Strains, Phase II (KMG-II): from individual species to whole genera.</title>
        <authorList>
            <person name="Goeker M."/>
        </authorList>
    </citation>
    <scope>NUCLEOTIDE SEQUENCE [LARGE SCALE GENOMIC DNA]</scope>
    <source>
        <strain evidence="1 2">DSM 45791</strain>
    </source>
</reference>
<dbReference type="EMBL" id="QUNO01000007">
    <property type="protein sequence ID" value="REH46321.1"/>
    <property type="molecule type" value="Genomic_DNA"/>
</dbReference>
<dbReference type="OrthoDB" id="495620at2"/>
<organism evidence="1 2">
    <name type="scientific">Kutzneria buriramensis</name>
    <dbReference type="NCBI Taxonomy" id="1045776"/>
    <lineage>
        <taxon>Bacteria</taxon>
        <taxon>Bacillati</taxon>
        <taxon>Actinomycetota</taxon>
        <taxon>Actinomycetes</taxon>
        <taxon>Pseudonocardiales</taxon>
        <taxon>Pseudonocardiaceae</taxon>
        <taxon>Kutzneria</taxon>
    </lineage>
</organism>
<dbReference type="Proteomes" id="UP000256269">
    <property type="component" value="Unassembled WGS sequence"/>
</dbReference>
<proteinExistence type="predicted"/>
<dbReference type="RefSeq" id="WP_116176421.1">
    <property type="nucleotide sequence ID" value="NZ_CP144375.1"/>
</dbReference>
<dbReference type="AlphaFoldDB" id="A0A3E0HIR1"/>
<accession>A0A3E0HIR1</accession>
<evidence type="ECO:0000313" key="1">
    <source>
        <dbReference type="EMBL" id="REH46321.1"/>
    </source>
</evidence>
<protein>
    <submittedName>
        <fullName evidence="1">Esterase</fullName>
    </submittedName>
</protein>
<evidence type="ECO:0000313" key="2">
    <source>
        <dbReference type="Proteomes" id="UP000256269"/>
    </source>
</evidence>
<gene>
    <name evidence="1" type="ORF">BCF44_107454</name>
</gene>
<keyword evidence="2" id="KW-1185">Reference proteome</keyword>
<comment type="caution">
    <text evidence="1">The sequence shown here is derived from an EMBL/GenBank/DDBJ whole genome shotgun (WGS) entry which is preliminary data.</text>
</comment>